<dbReference type="InterPro" id="IPR006578">
    <property type="entry name" value="MADF-dom"/>
</dbReference>
<feature type="domain" description="BESS" evidence="3">
    <location>
        <begin position="164"/>
        <end position="203"/>
    </location>
</feature>
<keyword evidence="5" id="KW-1185">Reference proteome</keyword>
<evidence type="ECO:0000256" key="1">
    <source>
        <dbReference type="PROSITE-ProRule" id="PRU00371"/>
    </source>
</evidence>
<dbReference type="GO" id="GO:0005634">
    <property type="term" value="C:nucleus"/>
    <property type="evidence" value="ECO:0007669"/>
    <property type="project" value="UniProtKB-SubCell"/>
</dbReference>
<protein>
    <recommendedName>
        <fullName evidence="3">BESS domain-containing protein</fullName>
    </recommendedName>
</protein>
<evidence type="ECO:0000313" key="5">
    <source>
        <dbReference type="Proteomes" id="UP001558652"/>
    </source>
</evidence>
<accession>A0ABD0YVG8</accession>
<dbReference type="PANTHER" id="PTHR12243:SF67">
    <property type="entry name" value="COREPRESSOR OF PANGOLIN, ISOFORM A-RELATED"/>
    <property type="match status" value="1"/>
</dbReference>
<reference evidence="4 5" key="1">
    <citation type="submission" date="2024-07" db="EMBL/GenBank/DDBJ databases">
        <title>Chromosome-level genome assembly of the water stick insect Ranatra chinensis (Heteroptera: Nepidae).</title>
        <authorList>
            <person name="Liu X."/>
        </authorList>
    </citation>
    <scope>NUCLEOTIDE SEQUENCE [LARGE SCALE GENOMIC DNA]</scope>
    <source>
        <strain evidence="4">Cailab_2021Rc</strain>
        <tissue evidence="4">Muscle</tissue>
    </source>
</reference>
<dbReference type="AlphaFoldDB" id="A0ABD0YVG8"/>
<keyword evidence="1" id="KW-0539">Nucleus</keyword>
<name>A0ABD0YVG8_9HEMI</name>
<dbReference type="InterPro" id="IPR004210">
    <property type="entry name" value="BESS_motif"/>
</dbReference>
<dbReference type="PROSITE" id="PS51031">
    <property type="entry name" value="BESS"/>
    <property type="match status" value="1"/>
</dbReference>
<evidence type="ECO:0000313" key="4">
    <source>
        <dbReference type="EMBL" id="KAL1139937.1"/>
    </source>
</evidence>
<feature type="compositionally biased region" description="Polar residues" evidence="2">
    <location>
        <begin position="209"/>
        <end position="226"/>
    </location>
</feature>
<evidence type="ECO:0000259" key="3">
    <source>
        <dbReference type="PROSITE" id="PS51031"/>
    </source>
</evidence>
<sequence>MDSERFSPGYYVTQINSGHKNLAAKLPGSGSSDEGDCTCGAPQTEGYKNFVEAQKRWRTLRDNFKRELKHQKSVEMGEVAARRKKYKHYDLLQFLEPIMNRRCSCDYSTFRNELDFNREDEEDTTGCEETMGSFEGVPDYAVQDYRQDMEVKFSPYPIPTAAHFDPDEMFFYSMLPAFKRLTERQKSLLKVKITQLMHDTIYSKEGDESTSVESTVPQRNSDSTTS</sequence>
<dbReference type="Proteomes" id="UP001558652">
    <property type="component" value="Unassembled WGS sequence"/>
</dbReference>
<dbReference type="InterPro" id="IPR039353">
    <property type="entry name" value="TF_Adf1"/>
</dbReference>
<evidence type="ECO:0000256" key="2">
    <source>
        <dbReference type="SAM" id="MobiDB-lite"/>
    </source>
</evidence>
<dbReference type="PANTHER" id="PTHR12243">
    <property type="entry name" value="MADF DOMAIN TRANSCRIPTION FACTOR"/>
    <property type="match status" value="1"/>
</dbReference>
<feature type="region of interest" description="Disordered" evidence="2">
    <location>
        <begin position="202"/>
        <end position="226"/>
    </location>
</feature>
<comment type="subcellular location">
    <subcellularLocation>
        <location evidence="1">Nucleus</location>
    </subcellularLocation>
</comment>
<organism evidence="4 5">
    <name type="scientific">Ranatra chinensis</name>
    <dbReference type="NCBI Taxonomy" id="642074"/>
    <lineage>
        <taxon>Eukaryota</taxon>
        <taxon>Metazoa</taxon>
        <taxon>Ecdysozoa</taxon>
        <taxon>Arthropoda</taxon>
        <taxon>Hexapoda</taxon>
        <taxon>Insecta</taxon>
        <taxon>Pterygota</taxon>
        <taxon>Neoptera</taxon>
        <taxon>Paraneoptera</taxon>
        <taxon>Hemiptera</taxon>
        <taxon>Heteroptera</taxon>
        <taxon>Panheteroptera</taxon>
        <taxon>Nepomorpha</taxon>
        <taxon>Nepidae</taxon>
        <taxon>Ranatrinae</taxon>
        <taxon>Ranatra</taxon>
    </lineage>
</organism>
<dbReference type="Pfam" id="PF10545">
    <property type="entry name" value="MADF_DNA_bdg"/>
    <property type="match status" value="1"/>
</dbReference>
<proteinExistence type="predicted"/>
<dbReference type="EMBL" id="JBFDAA010000002">
    <property type="protein sequence ID" value="KAL1139937.1"/>
    <property type="molecule type" value="Genomic_DNA"/>
</dbReference>
<comment type="caution">
    <text evidence="4">The sequence shown here is derived from an EMBL/GenBank/DDBJ whole genome shotgun (WGS) entry which is preliminary data.</text>
</comment>
<gene>
    <name evidence="4" type="ORF">AAG570_006914</name>
</gene>
<dbReference type="Pfam" id="PF02944">
    <property type="entry name" value="BESS"/>
    <property type="match status" value="1"/>
</dbReference>